<evidence type="ECO:0000256" key="2">
    <source>
        <dbReference type="ARBA" id="ARBA00010219"/>
    </source>
</evidence>
<evidence type="ECO:0000256" key="7">
    <source>
        <dbReference type="ARBA" id="ARBA00051712"/>
    </source>
</evidence>
<dbReference type="PANTHER" id="PTHR31689">
    <property type="entry name" value="DIAMINOPIMELATE EPIMERASE, CHLOROPLASTIC"/>
    <property type="match status" value="1"/>
</dbReference>
<feature type="active site" evidence="9">
    <location>
        <position position="71"/>
    </location>
</feature>
<dbReference type="Pfam" id="PF01678">
    <property type="entry name" value="DAP_epimerase"/>
    <property type="match status" value="2"/>
</dbReference>
<dbReference type="Gene3D" id="3.10.310.10">
    <property type="entry name" value="Diaminopimelate Epimerase, Chain A, domain 1"/>
    <property type="match status" value="2"/>
</dbReference>
<feature type="active site" description="Proton donor" evidence="8">
    <location>
        <position position="71"/>
    </location>
</feature>
<dbReference type="Proteomes" id="UP000664545">
    <property type="component" value="Unassembled WGS sequence"/>
</dbReference>
<dbReference type="RefSeq" id="WP_206583460.1">
    <property type="nucleotide sequence ID" value="NZ_JAFJZZ010000012.1"/>
</dbReference>
<keyword evidence="6 8" id="KW-0413">Isomerase</keyword>
<feature type="binding site" evidence="8">
    <location>
        <begin position="233"/>
        <end position="234"/>
    </location>
    <ligand>
        <name>substrate</name>
    </ligand>
</feature>
<dbReference type="InterPro" id="IPR018510">
    <property type="entry name" value="DAP_epimerase_AS"/>
</dbReference>
<feature type="binding site" evidence="8">
    <location>
        <begin position="72"/>
        <end position="73"/>
    </location>
    <ligand>
        <name>substrate</name>
    </ligand>
</feature>
<keyword evidence="8" id="KW-0963">Cytoplasm</keyword>
<evidence type="ECO:0000256" key="1">
    <source>
        <dbReference type="ARBA" id="ARBA00005196"/>
    </source>
</evidence>
<proteinExistence type="inferred from homology"/>
<dbReference type="HAMAP" id="MF_00197">
    <property type="entry name" value="DAP_epimerase"/>
    <property type="match status" value="1"/>
</dbReference>
<dbReference type="NCBIfam" id="TIGR00652">
    <property type="entry name" value="DapF"/>
    <property type="match status" value="1"/>
</dbReference>
<feature type="site" description="Could be important to modulate the pK values of the two catalytic cysteine residues" evidence="8">
    <location>
        <position position="174"/>
    </location>
</feature>
<comment type="function">
    <text evidence="8">Catalyzes the stereoinversion of LL-2,6-diaminopimelate (L,L-DAP) to meso-diaminopimelate (meso-DAP), a precursor of L-lysine and an essential component of the bacterial peptidoglycan.</text>
</comment>
<evidence type="ECO:0000256" key="5">
    <source>
        <dbReference type="ARBA" id="ARBA00023154"/>
    </source>
</evidence>
<accession>A0A939DBM7</accession>
<dbReference type="GO" id="GO:0005829">
    <property type="term" value="C:cytosol"/>
    <property type="evidence" value="ECO:0007669"/>
    <property type="project" value="TreeGrafter"/>
</dbReference>
<comment type="caution">
    <text evidence="8">Lacks conserved residue(s) required for the propagation of feature annotation.</text>
</comment>
<comment type="catalytic activity">
    <reaction evidence="7 8">
        <text>(2S,6S)-2,6-diaminopimelate = meso-2,6-diaminopimelate</text>
        <dbReference type="Rhea" id="RHEA:15393"/>
        <dbReference type="ChEBI" id="CHEBI:57609"/>
        <dbReference type="ChEBI" id="CHEBI:57791"/>
        <dbReference type="EC" id="5.1.1.7"/>
    </reaction>
</comment>
<comment type="similarity">
    <text evidence="2 8">Belongs to the diaminopimelate epimerase family.</text>
</comment>
<sequence length="293" mass="31866">MMIKFAKYHGCGNDFIMVGEESVKGMDFSELALKVCHRSTGIGADGLIVVCTQPELEMIFYNQDGSRAPMCGNGIRCFAKYCFDYGICKEKEYDVKTLAGVMQVKVVKTGKETYPHLDPEKAEQGEFVVEIGMGKPLFDPATFGVNATSDFLNKAINTTFGKVNVSSCFMGTVHTVVLVDNLDAVNVDALGSEISNHPIYTEKTNVNFVEVMDKNTLKIKTYERGVGPTYACGTGACASLVIANLEGKCDDTVDVILPLGTLHITKTKEEEIRMAGPAVKIAEGVYYLGGQEQ</sequence>
<name>A0A939DBM7_CLOAM</name>
<dbReference type="EC" id="5.1.1.7" evidence="3 8"/>
<feature type="binding site" evidence="8">
    <location>
        <position position="13"/>
    </location>
    <ligand>
        <name>substrate</name>
    </ligand>
</feature>
<comment type="caution">
    <text evidence="10">The sequence shown here is derived from an EMBL/GenBank/DDBJ whole genome shotgun (WGS) entry which is preliminary data.</text>
</comment>
<evidence type="ECO:0000256" key="9">
    <source>
        <dbReference type="PROSITE-ProRule" id="PRU10125"/>
    </source>
</evidence>
<dbReference type="PANTHER" id="PTHR31689:SF0">
    <property type="entry name" value="DIAMINOPIMELATE EPIMERASE"/>
    <property type="match status" value="1"/>
</dbReference>
<comment type="pathway">
    <text evidence="1 8">Amino-acid biosynthesis; L-lysine biosynthesis via DAP pathway; DL-2,6-diaminopimelate from LL-2,6-diaminopimelate: step 1/1.</text>
</comment>
<dbReference type="GO" id="GO:0008837">
    <property type="term" value="F:diaminopimelate epimerase activity"/>
    <property type="evidence" value="ECO:0007669"/>
    <property type="project" value="UniProtKB-UniRule"/>
</dbReference>
<comment type="subcellular location">
    <subcellularLocation>
        <location evidence="8">Cytoplasm</location>
    </subcellularLocation>
</comment>
<organism evidence="10 11">
    <name type="scientific">Clostridium aminobutyricum</name>
    <dbReference type="NCBI Taxonomy" id="33953"/>
    <lineage>
        <taxon>Bacteria</taxon>
        <taxon>Bacillati</taxon>
        <taxon>Bacillota</taxon>
        <taxon>Clostridia</taxon>
        <taxon>Eubacteriales</taxon>
        <taxon>Clostridiaceae</taxon>
        <taxon>Clostridium</taxon>
    </lineage>
</organism>
<keyword evidence="4 8" id="KW-0028">Amino-acid biosynthesis</keyword>
<reference evidence="10" key="1">
    <citation type="submission" date="2021-02" db="EMBL/GenBank/DDBJ databases">
        <title>Abyssanaerobacter marinus gen.nov., sp., nov, anaerobic bacterium isolated from the Onnuri vent field of Indian Ocean and suggestion of Mogibacteriaceae fam. nov., and proposal of reclassification of ambiguous this family's genus member.</title>
        <authorList>
            <person name="Kim Y.J."/>
            <person name="Yang J.-A."/>
        </authorList>
    </citation>
    <scope>NUCLEOTIDE SEQUENCE</scope>
    <source>
        <strain evidence="10">DSM 2634</strain>
    </source>
</reference>
<feature type="binding site" evidence="8">
    <location>
        <position position="62"/>
    </location>
    <ligand>
        <name>substrate</name>
    </ligand>
</feature>
<dbReference type="GO" id="GO:0009089">
    <property type="term" value="P:lysine biosynthetic process via diaminopimelate"/>
    <property type="evidence" value="ECO:0007669"/>
    <property type="project" value="UniProtKB-UniRule"/>
</dbReference>
<dbReference type="PROSITE" id="PS01326">
    <property type="entry name" value="DAP_EPIMERASE"/>
    <property type="match status" value="1"/>
</dbReference>
<comment type="subunit">
    <text evidence="8">Homodimer.</text>
</comment>
<evidence type="ECO:0000256" key="8">
    <source>
        <dbReference type="HAMAP-Rule" id="MF_00197"/>
    </source>
</evidence>
<dbReference type="AlphaFoldDB" id="A0A939DBM7"/>
<keyword evidence="5 8" id="KW-0457">Lysine biosynthesis</keyword>
<feature type="binding site" evidence="8">
    <location>
        <begin position="223"/>
        <end position="224"/>
    </location>
    <ligand>
        <name>substrate</name>
    </ligand>
</feature>
<evidence type="ECO:0000256" key="4">
    <source>
        <dbReference type="ARBA" id="ARBA00022605"/>
    </source>
</evidence>
<evidence type="ECO:0000256" key="3">
    <source>
        <dbReference type="ARBA" id="ARBA00013080"/>
    </source>
</evidence>
<dbReference type="InterPro" id="IPR001653">
    <property type="entry name" value="DAP_epimerase_DapF"/>
</dbReference>
<dbReference type="SUPFAM" id="SSF54506">
    <property type="entry name" value="Diaminopimelate epimerase-like"/>
    <property type="match status" value="2"/>
</dbReference>
<feature type="active site" description="Proton acceptor" evidence="8">
    <location>
        <position position="232"/>
    </location>
</feature>
<dbReference type="EMBL" id="JAFJZZ010000012">
    <property type="protein sequence ID" value="MBN7774622.1"/>
    <property type="molecule type" value="Genomic_DNA"/>
</dbReference>
<evidence type="ECO:0000313" key="11">
    <source>
        <dbReference type="Proteomes" id="UP000664545"/>
    </source>
</evidence>
<feature type="site" description="Could be important to modulate the pK values of the two catalytic cysteine residues" evidence="8">
    <location>
        <position position="223"/>
    </location>
</feature>
<evidence type="ECO:0000256" key="6">
    <source>
        <dbReference type="ARBA" id="ARBA00023235"/>
    </source>
</evidence>
<keyword evidence="11" id="KW-1185">Reference proteome</keyword>
<feature type="binding site" evidence="8">
    <location>
        <position position="205"/>
    </location>
    <ligand>
        <name>substrate</name>
    </ligand>
</feature>
<protein>
    <recommendedName>
        <fullName evidence="3 8">Diaminopimelate epimerase</fullName>
        <shortName evidence="8">DAP epimerase</shortName>
        <ecNumber evidence="3 8">5.1.1.7</ecNumber>
    </recommendedName>
    <alternativeName>
        <fullName evidence="8">PLP-independent amino acid racemase</fullName>
    </alternativeName>
</protein>
<gene>
    <name evidence="8" type="primary">dapF</name>
    <name evidence="10" type="ORF">JYB65_14735</name>
</gene>
<evidence type="ECO:0000313" key="10">
    <source>
        <dbReference type="EMBL" id="MBN7774622.1"/>
    </source>
</evidence>